<dbReference type="Proteomes" id="UP000316852">
    <property type="component" value="Unassembled WGS sequence"/>
</dbReference>
<gene>
    <name evidence="4" type="ORF">E6K76_00735</name>
</gene>
<evidence type="ECO:0000259" key="3">
    <source>
        <dbReference type="Pfam" id="PF13860"/>
    </source>
</evidence>
<dbReference type="InterPro" id="IPR011042">
    <property type="entry name" value="6-blade_b-propeller_TolB-like"/>
</dbReference>
<name>A0A538TAS0_UNCEI</name>
<keyword evidence="2" id="KW-0732">Signal</keyword>
<proteinExistence type="inferred from homology"/>
<comment type="similarity">
    <text evidence="1">Belongs to the TolB family.</text>
</comment>
<dbReference type="Gene3D" id="2.120.10.30">
    <property type="entry name" value="TolB, C-terminal domain"/>
    <property type="match status" value="2"/>
</dbReference>
<reference evidence="4 5" key="1">
    <citation type="journal article" date="2019" name="Nat. Microbiol.">
        <title>Mediterranean grassland soil C-N compound turnover is dependent on rainfall and depth, and is mediated by genomically divergent microorganisms.</title>
        <authorList>
            <person name="Diamond S."/>
            <person name="Andeer P.F."/>
            <person name="Li Z."/>
            <person name="Crits-Christoph A."/>
            <person name="Burstein D."/>
            <person name="Anantharaman K."/>
            <person name="Lane K.R."/>
            <person name="Thomas B.C."/>
            <person name="Pan C."/>
            <person name="Northen T.R."/>
            <person name="Banfield J.F."/>
        </authorList>
    </citation>
    <scope>NUCLEOTIDE SEQUENCE [LARGE SCALE GENOMIC DNA]</scope>
    <source>
        <strain evidence="4">WS_6</strain>
    </source>
</reference>
<evidence type="ECO:0000313" key="5">
    <source>
        <dbReference type="Proteomes" id="UP000316852"/>
    </source>
</evidence>
<feature type="signal peptide" evidence="2">
    <location>
        <begin position="1"/>
        <end position="27"/>
    </location>
</feature>
<evidence type="ECO:0000256" key="1">
    <source>
        <dbReference type="ARBA" id="ARBA00009820"/>
    </source>
</evidence>
<dbReference type="AlphaFoldDB" id="A0A538TAS0"/>
<dbReference type="InterPro" id="IPR026444">
    <property type="entry name" value="Secre_tail"/>
</dbReference>
<dbReference type="InterPro" id="IPR025965">
    <property type="entry name" value="FlgD/Vpr_Ig-like"/>
</dbReference>
<dbReference type="PANTHER" id="PTHR36842">
    <property type="entry name" value="PROTEIN TOLB HOMOLOG"/>
    <property type="match status" value="1"/>
</dbReference>
<dbReference type="PANTHER" id="PTHR36842:SF1">
    <property type="entry name" value="PROTEIN TOLB"/>
    <property type="match status" value="1"/>
</dbReference>
<comment type="caution">
    <text evidence="4">The sequence shown here is derived from an EMBL/GenBank/DDBJ whole genome shotgun (WGS) entry which is preliminary data.</text>
</comment>
<protein>
    <submittedName>
        <fullName evidence="4">T9SS type A sorting domain-containing protein</fullName>
    </submittedName>
</protein>
<dbReference type="EMBL" id="VBOW01000012">
    <property type="protein sequence ID" value="TMQ60741.1"/>
    <property type="molecule type" value="Genomic_DNA"/>
</dbReference>
<dbReference type="SUPFAM" id="SSF82171">
    <property type="entry name" value="DPP6 N-terminal domain-like"/>
    <property type="match status" value="1"/>
</dbReference>
<evidence type="ECO:0000313" key="4">
    <source>
        <dbReference type="EMBL" id="TMQ60741.1"/>
    </source>
</evidence>
<feature type="chain" id="PRO_5021912852" evidence="2">
    <location>
        <begin position="28"/>
        <end position="677"/>
    </location>
</feature>
<dbReference type="Pfam" id="PF07676">
    <property type="entry name" value="PD40"/>
    <property type="match status" value="3"/>
</dbReference>
<organism evidence="4 5">
    <name type="scientific">Eiseniibacteriota bacterium</name>
    <dbReference type="NCBI Taxonomy" id="2212470"/>
    <lineage>
        <taxon>Bacteria</taxon>
        <taxon>Candidatus Eiseniibacteriota</taxon>
    </lineage>
</organism>
<accession>A0A538TAS0</accession>
<dbReference type="Gene3D" id="2.60.40.4070">
    <property type="match status" value="1"/>
</dbReference>
<dbReference type="InterPro" id="IPR011659">
    <property type="entry name" value="WD40"/>
</dbReference>
<dbReference type="Pfam" id="PF13860">
    <property type="entry name" value="FlgD_ig"/>
    <property type="match status" value="1"/>
</dbReference>
<evidence type="ECO:0000256" key="2">
    <source>
        <dbReference type="SAM" id="SignalP"/>
    </source>
</evidence>
<sequence>MNGMKRILSVVAILVLAASLLPARSQAGLRGAFDFLTNGDPLIRGKFSPSLRPTPAAGAGTATSRRLERWFAFVTLSSVFGKESTGEIWLYRNVDQLAARGISPVELEVDPNADVSYVDPAWSKDGKWLAFVQTDNEVSAASIYVQQFDTATSTSGGVKLGSAFLIANGSGGVHHRHPAWNAAGTQIAYDSDAFGPSIDLWSVNVSLDPVNHMVTVDESSRTRHQLGLEGDVNSQAILNGKAEFKPAYKPDGTQIAFVTNRFGSFQIWLLNPTSNGLGETATQAEVNPATVTHDNPAWSSDGQSLYYDAASNEDPANPQDIWKLDLATGKKCGISVDLAGDVDPSVSTIVNTTNDGIPFNFFLFISQAAGFGVQVWRGEYVQNCVPPLPMAVSVSPSKIDLDRPTQGDSLITADLSFPSQTIAAGYVCRAANQPNFGFYAEPTPYDGIRCRRSIVVSPTMLGSPMKSTKTEQGVDCTDMDMAALLGLGPGETIPCFDPEPDPDLCFGVNCIFGNIGDYKVVVDTINGLNHHLIGRWTRRTISARIVALGLVNQTVPLAVRAYSNQVGRQFLGFGYIKLSRKNLAGSVIALQQNYPNPFNPVTKFSFAIDKPGIASVRVFNTRGELVRTIVNQWFPQGEHSVSWDGKTQSGGRAPSGIYFIKGDSGGSTDVIKAVMAR</sequence>
<feature type="domain" description="FlgD/Vpr Ig-like" evidence="3">
    <location>
        <begin position="614"/>
        <end position="661"/>
    </location>
</feature>
<dbReference type="NCBIfam" id="TIGR04183">
    <property type="entry name" value="Por_Secre_tail"/>
    <property type="match status" value="1"/>
</dbReference>